<dbReference type="PANTHER" id="PTHR23407:SF1">
    <property type="entry name" value="5-FORMYLTETRAHYDROFOLATE CYCLO-LIGASE"/>
    <property type="match status" value="1"/>
</dbReference>
<evidence type="ECO:0000256" key="1">
    <source>
        <dbReference type="ARBA" id="ARBA00010638"/>
    </source>
</evidence>
<dbReference type="InterPro" id="IPR002698">
    <property type="entry name" value="FTHF_cligase"/>
</dbReference>
<dbReference type="PANTHER" id="PTHR23407">
    <property type="entry name" value="ATPASE INHIBITOR/5-FORMYLTETRAHYDROFOLATE CYCLO-LIGASE"/>
    <property type="match status" value="1"/>
</dbReference>
<dbReference type="EMBL" id="JAUDEA010000005">
    <property type="protein sequence ID" value="MDM8270903.1"/>
    <property type="molecule type" value="Genomic_DNA"/>
</dbReference>
<gene>
    <name evidence="5" type="ORF">QUW25_04345</name>
</gene>
<dbReference type="GO" id="GO:0030272">
    <property type="term" value="F:5-formyltetrahydrofolate cyclo-ligase activity"/>
    <property type="evidence" value="ECO:0007669"/>
    <property type="project" value="UniProtKB-EC"/>
</dbReference>
<name>A0ABT7V2S4_9ACTN</name>
<keyword evidence="4" id="KW-0479">Metal-binding</keyword>
<dbReference type="NCBIfam" id="TIGR02727">
    <property type="entry name" value="MTHFS_bact"/>
    <property type="match status" value="1"/>
</dbReference>
<reference evidence="5" key="2">
    <citation type="submission" date="2023-06" db="EMBL/GenBank/DDBJ databases">
        <authorList>
            <person name="Zeman M."/>
            <person name="Kubasova T."/>
            <person name="Jahodarova E."/>
            <person name="Nykrynova M."/>
            <person name="Rychlik I."/>
        </authorList>
    </citation>
    <scope>NUCLEOTIDE SEQUENCE</scope>
    <source>
        <strain evidence="5">153_Feed</strain>
    </source>
</reference>
<keyword evidence="2 4" id="KW-0547">Nucleotide-binding</keyword>
<dbReference type="Pfam" id="PF01812">
    <property type="entry name" value="5-FTHF_cyc-lig"/>
    <property type="match status" value="1"/>
</dbReference>
<keyword evidence="5" id="KW-0436">Ligase</keyword>
<comment type="cofactor">
    <cofactor evidence="4">
        <name>Mg(2+)</name>
        <dbReference type="ChEBI" id="CHEBI:18420"/>
    </cofactor>
</comment>
<protein>
    <recommendedName>
        <fullName evidence="4">5-formyltetrahydrofolate cyclo-ligase</fullName>
        <ecNumber evidence="4">6.3.3.2</ecNumber>
    </recommendedName>
</protein>
<evidence type="ECO:0000256" key="2">
    <source>
        <dbReference type="ARBA" id="ARBA00022741"/>
    </source>
</evidence>
<dbReference type="EC" id="6.3.3.2" evidence="4"/>
<accession>A0ABT7V2S4</accession>
<evidence type="ECO:0000313" key="5">
    <source>
        <dbReference type="EMBL" id="MDM8270903.1"/>
    </source>
</evidence>
<organism evidence="5 6">
    <name type="scientific">Thermophilibacter provencensis</name>
    <dbReference type="NCBI Taxonomy" id="1852386"/>
    <lineage>
        <taxon>Bacteria</taxon>
        <taxon>Bacillati</taxon>
        <taxon>Actinomycetota</taxon>
        <taxon>Coriobacteriia</taxon>
        <taxon>Coriobacteriales</taxon>
        <taxon>Atopobiaceae</taxon>
        <taxon>Thermophilibacter</taxon>
    </lineage>
</organism>
<comment type="catalytic activity">
    <reaction evidence="4">
        <text>(6S)-5-formyl-5,6,7,8-tetrahydrofolate + ATP = (6R)-5,10-methenyltetrahydrofolate + ADP + phosphate</text>
        <dbReference type="Rhea" id="RHEA:10488"/>
        <dbReference type="ChEBI" id="CHEBI:30616"/>
        <dbReference type="ChEBI" id="CHEBI:43474"/>
        <dbReference type="ChEBI" id="CHEBI:57455"/>
        <dbReference type="ChEBI" id="CHEBI:57457"/>
        <dbReference type="ChEBI" id="CHEBI:456216"/>
        <dbReference type="EC" id="6.3.3.2"/>
    </reaction>
</comment>
<sequence length="199" mass="21458">MASSYGTDADKSSLRSNYLSVRKAIPTRSRASSDASIRSSLRAFPIFDAAELVLTYVSFGPEVDTRSIIAELLEEGRRVAVPRVNKAAHAMDFCEIFSLDELEPGVMGILEPAPNAEPLTTPELVGSVCLVPGLVFDGSGHRVGYGGGYYDRFLAFYPGDKIALARTTMLSSNPLPVGVHDVPVDFIATESGIWNCRGR</sequence>
<dbReference type="InterPro" id="IPR037171">
    <property type="entry name" value="NagB/RpiA_transferase-like"/>
</dbReference>
<dbReference type="PIRSF" id="PIRSF006806">
    <property type="entry name" value="FTHF_cligase"/>
    <property type="match status" value="1"/>
</dbReference>
<comment type="similarity">
    <text evidence="1 4">Belongs to the 5-formyltetrahydrofolate cyclo-ligase family.</text>
</comment>
<proteinExistence type="inferred from homology"/>
<evidence type="ECO:0000256" key="4">
    <source>
        <dbReference type="RuleBase" id="RU361279"/>
    </source>
</evidence>
<keyword evidence="3 4" id="KW-0067">ATP-binding</keyword>
<dbReference type="RefSeq" id="WP_289510998.1">
    <property type="nucleotide sequence ID" value="NZ_JAUDEA010000005.1"/>
</dbReference>
<evidence type="ECO:0000256" key="3">
    <source>
        <dbReference type="ARBA" id="ARBA00022840"/>
    </source>
</evidence>
<dbReference type="InterPro" id="IPR024185">
    <property type="entry name" value="FTHF_cligase-like_sf"/>
</dbReference>
<dbReference type="Proteomes" id="UP001529256">
    <property type="component" value="Unassembled WGS sequence"/>
</dbReference>
<keyword evidence="6" id="KW-1185">Reference proteome</keyword>
<dbReference type="SUPFAM" id="SSF100950">
    <property type="entry name" value="NagB/RpiA/CoA transferase-like"/>
    <property type="match status" value="1"/>
</dbReference>
<comment type="caution">
    <text evidence="5">The sequence shown here is derived from an EMBL/GenBank/DDBJ whole genome shotgun (WGS) entry which is preliminary data.</text>
</comment>
<evidence type="ECO:0000313" key="6">
    <source>
        <dbReference type="Proteomes" id="UP001529256"/>
    </source>
</evidence>
<keyword evidence="4" id="KW-0460">Magnesium</keyword>
<reference evidence="5" key="1">
    <citation type="submission" date="2023-06" db="EMBL/GenBank/DDBJ databases">
        <title>Identification and characterization of horizontal gene transfer across gut microbiota members of farm animals based on homology search.</title>
        <authorList>
            <person name="Schwarzerova J."/>
            <person name="Nykrynova M."/>
            <person name="Jureckova K."/>
            <person name="Cejkova D."/>
            <person name="Rychlik I."/>
        </authorList>
    </citation>
    <scope>NUCLEOTIDE SEQUENCE</scope>
    <source>
        <strain evidence="5">153_Feed</strain>
    </source>
</reference>
<dbReference type="Gene3D" id="3.40.50.10420">
    <property type="entry name" value="NagB/RpiA/CoA transferase-like"/>
    <property type="match status" value="1"/>
</dbReference>